<keyword evidence="4" id="KW-1185">Reference proteome</keyword>
<dbReference type="RefSeq" id="WP_268879927.1">
    <property type="nucleotide sequence ID" value="NZ_CP114029.1"/>
</dbReference>
<dbReference type="PANTHER" id="PTHR45641">
    <property type="entry name" value="TETRATRICOPEPTIDE REPEAT PROTEIN (AFU_ORTHOLOGUE AFUA_6G03870)"/>
    <property type="match status" value="1"/>
</dbReference>
<evidence type="ECO:0000256" key="1">
    <source>
        <dbReference type="ARBA" id="ARBA00022737"/>
    </source>
</evidence>
<evidence type="ECO:0000313" key="3">
    <source>
        <dbReference type="EMBL" id="WAP67468.1"/>
    </source>
</evidence>
<protein>
    <submittedName>
        <fullName evidence="3">Tetratricopeptide repeat protein</fullName>
    </submittedName>
</protein>
<proteinExistence type="predicted"/>
<dbReference type="InterPro" id="IPR011990">
    <property type="entry name" value="TPR-like_helical_dom_sf"/>
</dbReference>
<dbReference type="Proteomes" id="UP001164020">
    <property type="component" value="Chromosome"/>
</dbReference>
<dbReference type="Gene3D" id="1.25.40.10">
    <property type="entry name" value="Tetratricopeptide repeat domain"/>
    <property type="match status" value="2"/>
</dbReference>
<name>A0ABY7BY71_9HYPH</name>
<dbReference type="SUPFAM" id="SSF48452">
    <property type="entry name" value="TPR-like"/>
    <property type="match status" value="2"/>
</dbReference>
<evidence type="ECO:0000313" key="4">
    <source>
        <dbReference type="Proteomes" id="UP001164020"/>
    </source>
</evidence>
<dbReference type="PANTHER" id="PTHR45641:SF19">
    <property type="entry name" value="NEPHROCYSTIN-3"/>
    <property type="match status" value="1"/>
</dbReference>
<keyword evidence="2" id="KW-0802">TPR repeat</keyword>
<dbReference type="EMBL" id="CP114029">
    <property type="protein sequence ID" value="WAP67468.1"/>
    <property type="molecule type" value="Genomic_DNA"/>
</dbReference>
<accession>A0ABY7BY71</accession>
<keyword evidence="1" id="KW-0677">Repeat</keyword>
<reference evidence="3" key="1">
    <citation type="submission" date="2022-12" db="EMBL/GenBank/DDBJ databases">
        <title>Jiella pelagia sp. nov., isolated from phosphonate enriched culture of Northwest Pacific surface seawater.</title>
        <authorList>
            <person name="Shin D.Y."/>
            <person name="Hwang C.Y."/>
        </authorList>
    </citation>
    <scope>NUCLEOTIDE SEQUENCE</scope>
    <source>
        <strain evidence="3">HL-NP1</strain>
    </source>
</reference>
<dbReference type="InterPro" id="IPR019734">
    <property type="entry name" value="TPR_rpt"/>
</dbReference>
<evidence type="ECO:0000256" key="2">
    <source>
        <dbReference type="ARBA" id="ARBA00022803"/>
    </source>
</evidence>
<gene>
    <name evidence="3" type="ORF">OH818_18340</name>
</gene>
<sequence>MADPITLGGLVVWGLGAATGGALGSTTDRGLCALVAGLRDKTAAWRGLPANHHVARAVQIAHAQALEVVIGDFQKSDQGGWAKLPSAERAFYDEMVVECRRLHRFAEKAEEGDLQFDVNVALTGAIDAVLVAPGDGPAGERAAALKAGAEERALGAFRAMLAERLLPEPPGFEAHFRSAAPGKGYVAVFGGFVARQIKTNEAFRNITVVEGLAEIKALGLDALTVMLRLEAAFLPALERIERHIAEGFDAAQQDRDVKHEAILQAIAAKGDIPPENLRPLFEAVGREVPEAQFEEAVRTAVAELLARAEQRPQAFNDPIEIQAAIEAAHARLRQLDPEGAIAILDRAEADERDNIAARNRGRARMRKEKAEILKAVYRYEEALAAFADAAALDPADPWPLFQAGDIWILRGSLDKALSFYEAAEVVADRSILQRELSIAWSKKADLFVKLGNLSEAVSAYENCHVLQKKVAGLDPLDADLQRDLSVSHDRIGDVRVLQGRLDEAANSFQTGLDIRRRLVEEDASNDGLQHDLSISYTKLGDVLVMQGHLENGRKSYEAGLAIRERLALSDPSNVRLHHDLSDSHGDIGNVRVAQGRFEDAIRSYEAKHEIIQRLALSDPLNAGLQRDRSVSNSNIGDVRMSQGRLEDAARLYEESHTILKRLALSDPSSADLQRDLSISFDRIGKVQRSCPSTWWKLRCN</sequence>
<dbReference type="SMART" id="SM00028">
    <property type="entry name" value="TPR"/>
    <property type="match status" value="7"/>
</dbReference>
<organism evidence="3 4">
    <name type="scientific">Jiella pelagia</name>
    <dbReference type="NCBI Taxonomy" id="2986949"/>
    <lineage>
        <taxon>Bacteria</taxon>
        <taxon>Pseudomonadati</taxon>
        <taxon>Pseudomonadota</taxon>
        <taxon>Alphaproteobacteria</taxon>
        <taxon>Hyphomicrobiales</taxon>
        <taxon>Aurantimonadaceae</taxon>
        <taxon>Jiella</taxon>
    </lineage>
</organism>